<feature type="region of interest" description="Disordered" evidence="1">
    <location>
        <begin position="55"/>
        <end position="103"/>
    </location>
</feature>
<feature type="compositionally biased region" description="Polar residues" evidence="1">
    <location>
        <begin position="69"/>
        <end position="81"/>
    </location>
</feature>
<dbReference type="Proteomes" id="UP000308652">
    <property type="component" value="Unassembled WGS sequence"/>
</dbReference>
<dbReference type="STRING" id="68775.A0A5C3LU48"/>
<feature type="domain" description="Hyaluronan/mRNA-binding protein" evidence="2">
    <location>
        <begin position="11"/>
        <end position="67"/>
    </location>
</feature>
<keyword evidence="4" id="KW-1185">Reference proteome</keyword>
<organism evidence="3 4">
    <name type="scientific">Crucibulum laeve</name>
    <dbReference type="NCBI Taxonomy" id="68775"/>
    <lineage>
        <taxon>Eukaryota</taxon>
        <taxon>Fungi</taxon>
        <taxon>Dikarya</taxon>
        <taxon>Basidiomycota</taxon>
        <taxon>Agaricomycotina</taxon>
        <taxon>Agaricomycetes</taxon>
        <taxon>Agaricomycetidae</taxon>
        <taxon>Agaricales</taxon>
        <taxon>Agaricineae</taxon>
        <taxon>Nidulariaceae</taxon>
        <taxon>Crucibulum</taxon>
    </lineage>
</organism>
<gene>
    <name evidence="3" type="ORF">BDQ12DRAFT_692776</name>
</gene>
<evidence type="ECO:0000313" key="4">
    <source>
        <dbReference type="Proteomes" id="UP000308652"/>
    </source>
</evidence>
<feature type="region of interest" description="Disordered" evidence="1">
    <location>
        <begin position="1"/>
        <end position="37"/>
    </location>
</feature>
<dbReference type="InterPro" id="IPR006861">
    <property type="entry name" value="HABP4_PAIRBP1-bd"/>
</dbReference>
<evidence type="ECO:0000313" key="3">
    <source>
        <dbReference type="EMBL" id="TFK32281.1"/>
    </source>
</evidence>
<protein>
    <recommendedName>
        <fullName evidence="2">Hyaluronan/mRNA-binding protein domain-containing protein</fullName>
    </recommendedName>
</protein>
<reference evidence="3 4" key="1">
    <citation type="journal article" date="2019" name="Nat. Ecol. Evol.">
        <title>Megaphylogeny resolves global patterns of mushroom evolution.</title>
        <authorList>
            <person name="Varga T."/>
            <person name="Krizsan K."/>
            <person name="Foldi C."/>
            <person name="Dima B."/>
            <person name="Sanchez-Garcia M."/>
            <person name="Sanchez-Ramirez S."/>
            <person name="Szollosi G.J."/>
            <person name="Szarkandi J.G."/>
            <person name="Papp V."/>
            <person name="Albert L."/>
            <person name="Andreopoulos W."/>
            <person name="Angelini C."/>
            <person name="Antonin V."/>
            <person name="Barry K.W."/>
            <person name="Bougher N.L."/>
            <person name="Buchanan P."/>
            <person name="Buyck B."/>
            <person name="Bense V."/>
            <person name="Catcheside P."/>
            <person name="Chovatia M."/>
            <person name="Cooper J."/>
            <person name="Damon W."/>
            <person name="Desjardin D."/>
            <person name="Finy P."/>
            <person name="Geml J."/>
            <person name="Haridas S."/>
            <person name="Hughes K."/>
            <person name="Justo A."/>
            <person name="Karasinski D."/>
            <person name="Kautmanova I."/>
            <person name="Kiss B."/>
            <person name="Kocsube S."/>
            <person name="Kotiranta H."/>
            <person name="LaButti K.M."/>
            <person name="Lechner B.E."/>
            <person name="Liimatainen K."/>
            <person name="Lipzen A."/>
            <person name="Lukacs Z."/>
            <person name="Mihaltcheva S."/>
            <person name="Morgado L.N."/>
            <person name="Niskanen T."/>
            <person name="Noordeloos M.E."/>
            <person name="Ohm R.A."/>
            <person name="Ortiz-Santana B."/>
            <person name="Ovrebo C."/>
            <person name="Racz N."/>
            <person name="Riley R."/>
            <person name="Savchenko A."/>
            <person name="Shiryaev A."/>
            <person name="Soop K."/>
            <person name="Spirin V."/>
            <person name="Szebenyi C."/>
            <person name="Tomsovsky M."/>
            <person name="Tulloss R.E."/>
            <person name="Uehling J."/>
            <person name="Grigoriev I.V."/>
            <person name="Vagvolgyi C."/>
            <person name="Papp T."/>
            <person name="Martin F.M."/>
            <person name="Miettinen O."/>
            <person name="Hibbett D.S."/>
            <person name="Nagy L.G."/>
        </authorList>
    </citation>
    <scope>NUCLEOTIDE SEQUENCE [LARGE SCALE GENOMIC DNA]</scope>
    <source>
        <strain evidence="3 4">CBS 166.37</strain>
    </source>
</reference>
<proteinExistence type="predicted"/>
<evidence type="ECO:0000256" key="1">
    <source>
        <dbReference type="SAM" id="MobiDB-lite"/>
    </source>
</evidence>
<evidence type="ECO:0000259" key="2">
    <source>
        <dbReference type="Pfam" id="PF04774"/>
    </source>
</evidence>
<dbReference type="Pfam" id="PF04774">
    <property type="entry name" value="HABP4_PAI-RBP1"/>
    <property type="match status" value="1"/>
</dbReference>
<accession>A0A5C3LU48</accession>
<sequence length="138" mass="14784">MTRTARSSYPRAINRDRSTSRSGLDTSIRKQGAGQHNWGSIADEHVLETSAMNDELQEERSVGAPSLSAAVQDSPMTTTATVAGMDMPEGMKRTNSGGLTEEELQKARKFRKGAFKKNEIDLSAIARTSAAVSGSPPS</sequence>
<dbReference type="OrthoDB" id="2562681at2759"/>
<dbReference type="AlphaFoldDB" id="A0A5C3LU48"/>
<name>A0A5C3LU48_9AGAR</name>
<dbReference type="EMBL" id="ML213680">
    <property type="protein sequence ID" value="TFK32281.1"/>
    <property type="molecule type" value="Genomic_DNA"/>
</dbReference>